<dbReference type="GO" id="GO:1990316">
    <property type="term" value="C:Atg1/ULK1 kinase complex"/>
    <property type="evidence" value="ECO:0007669"/>
    <property type="project" value="TreeGrafter"/>
</dbReference>
<dbReference type="PANTHER" id="PTHR13430">
    <property type="match status" value="1"/>
</dbReference>
<protein>
    <submittedName>
        <fullName evidence="2">Uncharacterized protein</fullName>
    </submittedName>
</protein>
<dbReference type="GO" id="GO:0000423">
    <property type="term" value="P:mitophagy"/>
    <property type="evidence" value="ECO:0007669"/>
    <property type="project" value="TreeGrafter"/>
</dbReference>
<dbReference type="EMBL" id="GBRH01222667">
    <property type="protein sequence ID" value="JAD75228.1"/>
    <property type="molecule type" value="Transcribed_RNA"/>
</dbReference>
<dbReference type="GO" id="GO:0034497">
    <property type="term" value="P:protein localization to phagophore assembly site"/>
    <property type="evidence" value="ECO:0007669"/>
    <property type="project" value="TreeGrafter"/>
</dbReference>
<dbReference type="InterPro" id="IPR040182">
    <property type="entry name" value="ATG13"/>
</dbReference>
<proteinExistence type="predicted"/>
<feature type="region of interest" description="Disordered" evidence="1">
    <location>
        <begin position="210"/>
        <end position="234"/>
    </location>
</feature>
<sequence>MRAGGGGSGLPPSPCRKDKQQCSSQNENMTHSPNDKSVVMKDSVRLGEHPNDKSLRKVLSFGKDDLVYFRGLKLTRTSSKLFIMDELDERELAFAWEDKDTIIDQLNRIDISDREDHESNQDLGGSLTRSPDAAIGILVRMLKNAPGLRERVLSIPAAPVPQEPSSLQRVMTEEHNSSASSSAVVPSALLMSRTAADALEELNKYKEIKESILNRGKGHPRDTKLEEKPADSDP</sequence>
<feature type="compositionally biased region" description="Polar residues" evidence="1">
    <location>
        <begin position="21"/>
        <end position="32"/>
    </location>
</feature>
<evidence type="ECO:0000313" key="2">
    <source>
        <dbReference type="EMBL" id="JAD75228.1"/>
    </source>
</evidence>
<feature type="compositionally biased region" description="Basic and acidic residues" evidence="1">
    <location>
        <begin position="219"/>
        <end position="234"/>
    </location>
</feature>
<organism evidence="2">
    <name type="scientific">Arundo donax</name>
    <name type="common">Giant reed</name>
    <name type="synonym">Donax arundinaceus</name>
    <dbReference type="NCBI Taxonomy" id="35708"/>
    <lineage>
        <taxon>Eukaryota</taxon>
        <taxon>Viridiplantae</taxon>
        <taxon>Streptophyta</taxon>
        <taxon>Embryophyta</taxon>
        <taxon>Tracheophyta</taxon>
        <taxon>Spermatophyta</taxon>
        <taxon>Magnoliopsida</taxon>
        <taxon>Liliopsida</taxon>
        <taxon>Poales</taxon>
        <taxon>Poaceae</taxon>
        <taxon>PACMAD clade</taxon>
        <taxon>Arundinoideae</taxon>
        <taxon>Arundineae</taxon>
        <taxon>Arundo</taxon>
    </lineage>
</organism>
<dbReference type="GO" id="GO:0005829">
    <property type="term" value="C:cytosol"/>
    <property type="evidence" value="ECO:0007669"/>
    <property type="project" value="TreeGrafter"/>
</dbReference>
<reference evidence="2" key="2">
    <citation type="journal article" date="2015" name="Data Brief">
        <title>Shoot transcriptome of the giant reed, Arundo donax.</title>
        <authorList>
            <person name="Barrero R.A."/>
            <person name="Guerrero F.D."/>
            <person name="Moolhuijzen P."/>
            <person name="Goolsby J.A."/>
            <person name="Tidwell J."/>
            <person name="Bellgard S.E."/>
            <person name="Bellgard M.I."/>
        </authorList>
    </citation>
    <scope>NUCLEOTIDE SEQUENCE</scope>
    <source>
        <tissue evidence="2">Shoot tissue taken approximately 20 cm above the soil surface</tissue>
    </source>
</reference>
<name>A0A0A9CL99_ARUDO</name>
<dbReference type="GO" id="GO:0000407">
    <property type="term" value="C:phagophore assembly site"/>
    <property type="evidence" value="ECO:0007669"/>
    <property type="project" value="TreeGrafter"/>
</dbReference>
<feature type="region of interest" description="Disordered" evidence="1">
    <location>
        <begin position="1"/>
        <end position="38"/>
    </location>
</feature>
<evidence type="ECO:0000256" key="1">
    <source>
        <dbReference type="SAM" id="MobiDB-lite"/>
    </source>
</evidence>
<dbReference type="PANTHER" id="PTHR13430:SF15">
    <property type="entry name" value="AUTOPHAGY-RELATED PROTEIN 13B"/>
    <property type="match status" value="1"/>
</dbReference>
<dbReference type="AlphaFoldDB" id="A0A0A9CL99"/>
<dbReference type="GO" id="GO:0034727">
    <property type="term" value="P:piecemeal microautophagy of the nucleus"/>
    <property type="evidence" value="ECO:0007669"/>
    <property type="project" value="TreeGrafter"/>
</dbReference>
<accession>A0A0A9CL99</accession>
<reference evidence="2" key="1">
    <citation type="submission" date="2014-09" db="EMBL/GenBank/DDBJ databases">
        <authorList>
            <person name="Magalhaes I.L.F."/>
            <person name="Oliveira U."/>
            <person name="Santos F.R."/>
            <person name="Vidigal T.H.D.A."/>
            <person name="Brescovit A.D."/>
            <person name="Santos A.J."/>
        </authorList>
    </citation>
    <scope>NUCLEOTIDE SEQUENCE</scope>
    <source>
        <tissue evidence="2">Shoot tissue taken approximately 20 cm above the soil surface</tissue>
    </source>
</reference>